<feature type="transmembrane region" description="Helical" evidence="2">
    <location>
        <begin position="1876"/>
        <end position="1897"/>
    </location>
</feature>
<feature type="transmembrane region" description="Helical" evidence="2">
    <location>
        <begin position="2045"/>
        <end position="2063"/>
    </location>
</feature>
<dbReference type="InterPro" id="IPR011989">
    <property type="entry name" value="ARM-like"/>
</dbReference>
<comment type="caution">
    <text evidence="3">The sequence shown here is derived from an EMBL/GenBank/DDBJ whole genome shotgun (WGS) entry which is preliminary data.</text>
</comment>
<feature type="compositionally biased region" description="Polar residues" evidence="1">
    <location>
        <begin position="2935"/>
        <end position="2944"/>
    </location>
</feature>
<dbReference type="Proteomes" id="UP001642484">
    <property type="component" value="Unassembled WGS sequence"/>
</dbReference>
<feature type="region of interest" description="Disordered" evidence="1">
    <location>
        <begin position="2840"/>
        <end position="3075"/>
    </location>
</feature>
<evidence type="ECO:0008006" key="5">
    <source>
        <dbReference type="Google" id="ProtNLM"/>
    </source>
</evidence>
<dbReference type="Gene3D" id="1.25.10.10">
    <property type="entry name" value="Leucine-rich Repeat Variant"/>
    <property type="match status" value="1"/>
</dbReference>
<keyword evidence="2" id="KW-1133">Transmembrane helix</keyword>
<accession>A0ABP0I6C5</accession>
<feature type="non-terminal residue" evidence="3">
    <location>
        <position position="1"/>
    </location>
</feature>
<evidence type="ECO:0000313" key="4">
    <source>
        <dbReference type="Proteomes" id="UP001642484"/>
    </source>
</evidence>
<reference evidence="3 4" key="1">
    <citation type="submission" date="2024-02" db="EMBL/GenBank/DDBJ databases">
        <authorList>
            <person name="Chen Y."/>
            <person name="Shah S."/>
            <person name="Dougan E. K."/>
            <person name="Thang M."/>
            <person name="Chan C."/>
        </authorList>
    </citation>
    <scope>NUCLEOTIDE SEQUENCE [LARGE SCALE GENOMIC DNA]</scope>
</reference>
<organism evidence="3 4">
    <name type="scientific">Durusdinium trenchii</name>
    <dbReference type="NCBI Taxonomy" id="1381693"/>
    <lineage>
        <taxon>Eukaryota</taxon>
        <taxon>Sar</taxon>
        <taxon>Alveolata</taxon>
        <taxon>Dinophyceae</taxon>
        <taxon>Suessiales</taxon>
        <taxon>Symbiodiniaceae</taxon>
        <taxon>Durusdinium</taxon>
    </lineage>
</organism>
<feature type="compositionally biased region" description="Low complexity" evidence="1">
    <location>
        <begin position="3049"/>
        <end position="3063"/>
    </location>
</feature>
<feature type="region of interest" description="Disordered" evidence="1">
    <location>
        <begin position="1464"/>
        <end position="1489"/>
    </location>
</feature>
<feature type="compositionally biased region" description="Polar residues" evidence="1">
    <location>
        <begin position="3009"/>
        <end position="3018"/>
    </location>
</feature>
<sequence length="3075" mass="339058">RAWLLRTQISEIAVVKRNDDAKGFALPDNGLSTAAALVLFECLESSEWQVLKDMTIRLESEGARDAVRKALIEDTLVLPGMPALTKQDREILRLIRSILKEKIEPGFEATEKVSRCCPAGLAIKTVGMQSCIAALGHRNQEVQVAAAMVVLSRRAEETDAENLGVAAAEVLVCELLESGQAERCMPLADVLGTFYSHMILDGNSSECGSGYLHPFGDSSVIPWSGRTKTAMSQYQTHRCTTAFKHSTWRIPDMQQPWIRSCTTSLKHESWSIRHKTVLLLGKLLEHIVNSLVRVVQDPENEARINRTKLIDVHSWVELLTSCLHESALRDEKDEVRKAASIACVACRTALMKLESSLMLKPDLQSSFPCPESPDASSAIASLSSNAKCWETRWAATLVLGKWVKSILKSHKNAICLGQTKPKDEVALLESAILALVEAAKDRREEVRRGAVEALGSCLDVTNQLDVEVLKALTIENASCPPDSAACQLVGSMRRMKIVILRGCLKCCFKALRDRDKSTRNGGTELLPKAAIGLLTIALQRPGMANQDDDVLSLLKSAISILGTRRARYSEMIQGVIQAFGLCVNALDDKLDESALASLMAMAGEHDKVIGTDSSKAILSLAVMKASVLQCCTASILQDDRCMTPLEATVWLGKTIVKPLTVEAQDSDALNKALSLPEASVSLLKADQFVSDCRDQRAHSPTALLGSLAAVLQGCCTRSCVTALKQNIYSKPTGQFILEPLKHVEHIVNSLVRVVQDPENEACINARKLIDVHSLVELILLQLLCALQHLDNGNSPAVNKALRIFCDALEKLLEGVVANSADLTLARASETPVPSGDVADSIIQCCLQISVAGLKHQHLEIQQQVKYLLGKYAEIALKSLTKALSVDAGKLNYMDGLLKFAMSTTSALSKILADTNSDVRRAATRAFTHMLDILENFFERVLFQESCTSSCAARVGRLKGCFQALKHILSKDNSGDEARWAAACMLGNVVERSVELLTLAGQDVRAKVIEADAQLDNDVLIKSAAGALKLALDTEAEVRQEGIVSFGYLWDELGKLEHSAALAVSSQGSVKDVILEGCARVLKRNGARAQLATAELLGVFATKRLNVAQRSEILSLFKSEIPALVKAPTEKDFDARQSRIKVLRFLWDLRATLDRDVVSNDSNTLLDGANTAILESCAEIFKGNCVERLAAAELLPKLAVEALTVAQRSHLLSFIRDNVPTFSQALTDEDFDAKQRWIKVLWLLWDLLAKLERDEGRSDAATTNLALALKADTAPDVLKSQIRDSCLPTCLASLKDEGLRFGAAVLMLKFAEHTMASLTSAMQNPESRGRVNTSSKPELDILEGIVSRLSELFSTGSKDQIVIKAKVFEQLHHLILMAANLSSNSDCAGRLEKMIALVLEEADDGRKKLITKLSEELSLEDLESDIRWAAALELCNMGQPFAEPILISLLQSYLKDPEGRMKRQKRHYVTAEELAEGPVDTGDSEGPEKEDLLSIRTKKDMGKAKEFGEEELLSFLQGGVSESGSEAEIRIAQSVHALANSVASAKGADKAARVGKALELFLQFIGAENSVTLQKLGLDGVQRIGHQGLPVLMNLLEEGNPEQQAAAAVGLGVVAKDSISVESAEFEKVNPFQRSVSERQTPNSVKLLQDFIEEKLYGMHPASRANLTTSMRVVQPGQSSAKSWLVTYWYHALRLVVDLPSPWTLVASAAAFVLFSSQHPLAELLSHPHTLVRSHRHTQWGFHVQGTGLLHRKIQLRHSWESWVQWFRRSSALKEAPFEQVLSLDEEQRFCAALQAFQLLTRLEVVPKSDLAASTFAAVFARFGLKVHRKDGQLVLVSDGRRPRLLNVEAIERIVHRGFFPERFHATSPVLCVLRPWWLLVDILVVLLQVAICILLMLPPLAWFSIYELARVPYFPMSPVDSLTALHFGPRFAQLSERLLLSSPVLTCTSAIYAAALFMSLVYAYCTEKLPLAPFPILQALTRNERCGEDLMHDQPTCQRRCYVMVAVMHGIPWVAFFLFFAQATGCSALFLCWLGFGVVVEPARFVPLVSALGSFIFAVAARVRGLLTWRRSLAKSIQEIFQASTAVLWVNLMERMKIDVESPSYQRLLQGMASDMDLFELLAQGSSSLWRSQLEKFLAPIIDHQAFEMLVNDIIHAQGNADQDVQLSRSTFGEIMEAVREFLISSMLRKLGFSFASLALRMKYFVFVALILFGFLAVLSQLYPLEANVSTILGGIAPIILGILLQKPGQPRVPADLKHAFEEMLKSLVLGCQAMLVELREQKQNILDWLRELRINDQFVQEMLEVDPFSLLQLAQQTKFQKLLEFLAKRPGRPHGPSEPEQFLEFLAVFEATYSAVKTTSPRFAQMVDQQVHQFLQGHLQALLEPLSSDVALEVQEALRKASESDVDTLEWVGRMIQQLCHPDFQELLTALRERKGCVALKILARFDVDPALAQIHISLQKLALKHVLRLLGSSEQDADRIAAVQDWQQTFALLVQLVVEKLRNEFEPPLSEGMDWKSIEASVEKEFGSIESLVGLSGNMKSIEEFEKKCLDKIAVLLINQNVQNSRVQLSPSGMETIFHLLEVSDIKEILKDPMSFRSESLWEKGNKVAASLAIEHLRLQKSFIEQKMPEQAEWADIERLVEKVAPRELRDAFADPGAGFVDYQGPAAIHWAVLQLKPSLLKLGFQPQSMENLEPMLLQLDVDQLKEGIKKPQTVIRLLEGKGGEVAVNLAIEQAKPSILEQLPSGVRWSDVSDVLIEYCSSSTAALNSLQSPTFSLNSLTDDPHVQKKWQVALARNALEKHLPKGITWKEIEQLVEETDPEELHAALADAAGFQQWCSGQPTTSKETSKEEAHGLHQTISESPSTDPLAVRSQNPVQPTEPVQTREPPQSLSEDSPKAPKLKGKAGRSPARFGRKGVLRPATKAKPKEEMQQAGSASSSTDPLGLVRKPIQPIEPIQTPEPPRSLSEDSPKAPKLKGKAGRSPARFGRKGVLRPASKANPKEEMQQAGSASSSTDPLGLVRKPIQPIEPVQTPEPPHMSLADSHQASSKALKASGSLKKSPTTLWSSDDEHR</sequence>
<name>A0ABP0I6C5_9DINO</name>
<proteinExistence type="predicted"/>
<feature type="compositionally biased region" description="Polar residues" evidence="1">
    <location>
        <begin position="2860"/>
        <end position="2896"/>
    </location>
</feature>
<evidence type="ECO:0000256" key="2">
    <source>
        <dbReference type="SAM" id="Phobius"/>
    </source>
</evidence>
<feature type="transmembrane region" description="Helical" evidence="2">
    <location>
        <begin position="2204"/>
        <end position="2223"/>
    </location>
</feature>
<dbReference type="SUPFAM" id="SSF48371">
    <property type="entry name" value="ARM repeat"/>
    <property type="match status" value="2"/>
</dbReference>
<keyword evidence="4" id="KW-1185">Reference proteome</keyword>
<keyword evidence="2" id="KW-0472">Membrane</keyword>
<keyword evidence="2" id="KW-0812">Transmembrane</keyword>
<dbReference type="InterPro" id="IPR016024">
    <property type="entry name" value="ARM-type_fold"/>
</dbReference>
<dbReference type="EMBL" id="CAXAMN010002180">
    <property type="protein sequence ID" value="CAK8998126.1"/>
    <property type="molecule type" value="Genomic_DNA"/>
</dbReference>
<protein>
    <recommendedName>
        <fullName evidence="5">HEAT repeat-containing protein 1</fullName>
    </recommendedName>
</protein>
<evidence type="ECO:0000256" key="1">
    <source>
        <dbReference type="SAM" id="MobiDB-lite"/>
    </source>
</evidence>
<evidence type="ECO:0000313" key="3">
    <source>
        <dbReference type="EMBL" id="CAK8998126.1"/>
    </source>
</evidence>
<gene>
    <name evidence="3" type="ORF">CCMP2556_LOCUS5127</name>
</gene>